<gene>
    <name evidence="1" type="ORF">PXEA_LOCUS32465</name>
</gene>
<dbReference type="AlphaFoldDB" id="A0A3S5CUR3"/>
<sequence length="72" mass="8421">MAIQQYRIASDMQRNSQAMFNLAYMHEHGEGFKRTLTYGSRGADSVHEATAEHRLRIYRKMKLKKIENHAVP</sequence>
<accession>A0A3S5CUR3</accession>
<keyword evidence="2" id="KW-1185">Reference proteome</keyword>
<comment type="caution">
    <text evidence="1">The sequence shown here is derived from an EMBL/GenBank/DDBJ whole genome shotgun (WGS) entry which is preliminary data.</text>
</comment>
<evidence type="ECO:0000313" key="1">
    <source>
        <dbReference type="EMBL" id="VEL39025.1"/>
    </source>
</evidence>
<reference evidence="1" key="1">
    <citation type="submission" date="2018-11" db="EMBL/GenBank/DDBJ databases">
        <authorList>
            <consortium name="Pathogen Informatics"/>
        </authorList>
    </citation>
    <scope>NUCLEOTIDE SEQUENCE</scope>
</reference>
<dbReference type="OrthoDB" id="6277574at2759"/>
<evidence type="ECO:0000313" key="2">
    <source>
        <dbReference type="Proteomes" id="UP000784294"/>
    </source>
</evidence>
<organism evidence="1 2">
    <name type="scientific">Protopolystoma xenopodis</name>
    <dbReference type="NCBI Taxonomy" id="117903"/>
    <lineage>
        <taxon>Eukaryota</taxon>
        <taxon>Metazoa</taxon>
        <taxon>Spiralia</taxon>
        <taxon>Lophotrochozoa</taxon>
        <taxon>Platyhelminthes</taxon>
        <taxon>Monogenea</taxon>
        <taxon>Polyopisthocotylea</taxon>
        <taxon>Polystomatidea</taxon>
        <taxon>Polystomatidae</taxon>
        <taxon>Protopolystoma</taxon>
    </lineage>
</organism>
<dbReference type="Proteomes" id="UP000784294">
    <property type="component" value="Unassembled WGS sequence"/>
</dbReference>
<name>A0A3S5CUR3_9PLAT</name>
<dbReference type="EMBL" id="CAAALY010259818">
    <property type="protein sequence ID" value="VEL39025.1"/>
    <property type="molecule type" value="Genomic_DNA"/>
</dbReference>
<protein>
    <submittedName>
        <fullName evidence="1">Uncharacterized protein</fullName>
    </submittedName>
</protein>
<proteinExistence type="predicted"/>